<gene>
    <name evidence="2" type="ORF">FWK35_00032101</name>
</gene>
<feature type="region of interest" description="Disordered" evidence="1">
    <location>
        <begin position="341"/>
        <end position="360"/>
    </location>
</feature>
<keyword evidence="3" id="KW-1185">Reference proteome</keyword>
<evidence type="ECO:0000256" key="1">
    <source>
        <dbReference type="SAM" id="MobiDB-lite"/>
    </source>
</evidence>
<accession>A0A6G0VUI6</accession>
<sequence length="759" mass="88072">MCVATTKHLIMTSKRSKQLLKMVIDNTDKEANIKPKSKAFCRNLNHQFESEYKRQKTVNWVNQTNFNESDNSGGCITLNGIDYNIEFRCDNVEISNEVSCVENIIKKPSITDEDQTELSIFQEIVLDNFNQLDDINSDTNNCIHNNNHILDTNIYDDISIVPGTPEAAEAVTFTTSDDLINLNTDGSNNNIKKIRISKLGDTRKYRENRKYKRDCGEEYVTNYGKTVKARTSIILNDCRSQCKTKINENLQKTLFDIYWSLKSHDRQVSYISSLICVTGKIASRKRNTTPEKQKNRVCNFSYYIPKDKDLIKVCKTCFLKIFDITPKFVRLICIQKSSSPAHKITPDKRGHSEPRNKKSPQVIQSVIDHINKLPSYESHYCRKETIKKYLPPHYTIQLAYDQYKQSVSEPVSRTVYQKYFKKCGLKIKNPKKDTCSKCDSLTMQASSISCTQERKIKLLNERKIHQDEAENAYETKRRDAGINSNEVCVISFDLQQCLPTPSLESSIAFYKRQLWTFNLTVHNIKTSKAACYVWNESIAKRGGNDISSCIFNFLSNLPPEIKHVIMYSDCCPGKNKNSLFMAMCLIFLEQGNTTIETIDHKFMVSGHSRMECDSDHARIEKSKKRYSTLIFHPHDWAQLIRFAGKDKFTVIEMDQTYFLDFNIKWLRYTKQDKNKIFYKTILSEKSSFNSISMSRRKLHQNNNTLIPKAYNDIVPITEEKKKDLLSVLKFIPETFHNYYQNLKTKQNLNDPIVSDEEND</sequence>
<protein>
    <submittedName>
        <fullName evidence="2">Uncharacterized protein</fullName>
    </submittedName>
</protein>
<proteinExistence type="predicted"/>
<reference evidence="2 3" key="1">
    <citation type="submission" date="2019-08" db="EMBL/GenBank/DDBJ databases">
        <title>Whole genome of Aphis craccivora.</title>
        <authorList>
            <person name="Voronova N.V."/>
            <person name="Shulinski R.S."/>
            <person name="Bandarenka Y.V."/>
            <person name="Zhorov D.G."/>
            <person name="Warner D."/>
        </authorList>
    </citation>
    <scope>NUCLEOTIDE SEQUENCE [LARGE SCALE GENOMIC DNA]</scope>
    <source>
        <strain evidence="2">180601</strain>
        <tissue evidence="2">Whole Body</tissue>
    </source>
</reference>
<name>A0A6G0VUI6_APHCR</name>
<dbReference type="PANTHER" id="PTHR10773">
    <property type="entry name" value="DNA-DIRECTED RNA POLYMERASES I, II, AND III SUBUNIT RPABC2"/>
    <property type="match status" value="1"/>
</dbReference>
<dbReference type="PANTHER" id="PTHR10773:SF19">
    <property type="match status" value="1"/>
</dbReference>
<organism evidence="2 3">
    <name type="scientific">Aphis craccivora</name>
    <name type="common">Cowpea aphid</name>
    <dbReference type="NCBI Taxonomy" id="307492"/>
    <lineage>
        <taxon>Eukaryota</taxon>
        <taxon>Metazoa</taxon>
        <taxon>Ecdysozoa</taxon>
        <taxon>Arthropoda</taxon>
        <taxon>Hexapoda</taxon>
        <taxon>Insecta</taxon>
        <taxon>Pterygota</taxon>
        <taxon>Neoptera</taxon>
        <taxon>Paraneoptera</taxon>
        <taxon>Hemiptera</taxon>
        <taxon>Sternorrhyncha</taxon>
        <taxon>Aphidomorpha</taxon>
        <taxon>Aphidoidea</taxon>
        <taxon>Aphididae</taxon>
        <taxon>Aphidini</taxon>
        <taxon>Aphis</taxon>
        <taxon>Aphis</taxon>
    </lineage>
</organism>
<dbReference type="AlphaFoldDB" id="A0A6G0VUI6"/>
<evidence type="ECO:0000313" key="3">
    <source>
        <dbReference type="Proteomes" id="UP000478052"/>
    </source>
</evidence>
<evidence type="ECO:0000313" key="2">
    <source>
        <dbReference type="EMBL" id="KAF0710288.1"/>
    </source>
</evidence>
<dbReference type="EMBL" id="VUJU01011697">
    <property type="protein sequence ID" value="KAF0710288.1"/>
    <property type="molecule type" value="Genomic_DNA"/>
</dbReference>
<comment type="caution">
    <text evidence="2">The sequence shown here is derived from an EMBL/GenBank/DDBJ whole genome shotgun (WGS) entry which is preliminary data.</text>
</comment>
<dbReference type="Proteomes" id="UP000478052">
    <property type="component" value="Unassembled WGS sequence"/>
</dbReference>
<dbReference type="OrthoDB" id="6627794at2759"/>
<feature type="compositionally biased region" description="Basic and acidic residues" evidence="1">
    <location>
        <begin position="344"/>
        <end position="356"/>
    </location>
</feature>